<keyword evidence="2" id="KW-1185">Reference proteome</keyword>
<protein>
    <submittedName>
        <fullName evidence="1">Uncharacterized protein</fullName>
    </submittedName>
</protein>
<evidence type="ECO:0000313" key="1">
    <source>
        <dbReference type="EMBL" id="KAI7799749.1"/>
    </source>
</evidence>
<gene>
    <name evidence="1" type="ORF">IRJ41_010669</name>
</gene>
<organism evidence="1 2">
    <name type="scientific">Triplophysa rosa</name>
    <name type="common">Cave loach</name>
    <dbReference type="NCBI Taxonomy" id="992332"/>
    <lineage>
        <taxon>Eukaryota</taxon>
        <taxon>Metazoa</taxon>
        <taxon>Chordata</taxon>
        <taxon>Craniata</taxon>
        <taxon>Vertebrata</taxon>
        <taxon>Euteleostomi</taxon>
        <taxon>Actinopterygii</taxon>
        <taxon>Neopterygii</taxon>
        <taxon>Teleostei</taxon>
        <taxon>Ostariophysi</taxon>
        <taxon>Cypriniformes</taxon>
        <taxon>Nemacheilidae</taxon>
        <taxon>Triplophysa</taxon>
    </lineage>
</organism>
<dbReference type="EMBL" id="JAFHDT010000015">
    <property type="protein sequence ID" value="KAI7799749.1"/>
    <property type="molecule type" value="Genomic_DNA"/>
</dbReference>
<comment type="caution">
    <text evidence="1">The sequence shown here is derived from an EMBL/GenBank/DDBJ whole genome shotgun (WGS) entry which is preliminary data.</text>
</comment>
<accession>A0A9W7TPR2</accession>
<proteinExistence type="predicted"/>
<evidence type="ECO:0000313" key="2">
    <source>
        <dbReference type="Proteomes" id="UP001059041"/>
    </source>
</evidence>
<dbReference type="Proteomes" id="UP001059041">
    <property type="component" value="Linkage Group LG15"/>
</dbReference>
<dbReference type="AlphaFoldDB" id="A0A9W7TPR2"/>
<sequence>MNVKWRSVRSVLSTRRCSVFNVKLGVDPPDVMRIPRMLKPPCCIELVMCIPRTSQKLCSGIVGVIQSSEGGGAAGLKQQPMPRARLFICDNLLRKNLIINCNSRL</sequence>
<reference evidence="1" key="1">
    <citation type="submission" date="2021-02" db="EMBL/GenBank/DDBJ databases">
        <title>Comparative genomics reveals that relaxation of natural selection precedes convergent phenotypic evolution of cavefish.</title>
        <authorList>
            <person name="Peng Z."/>
        </authorList>
    </citation>
    <scope>NUCLEOTIDE SEQUENCE</scope>
    <source>
        <tissue evidence="1">Muscle</tissue>
    </source>
</reference>
<name>A0A9W7TPR2_TRIRA</name>